<evidence type="ECO:0000313" key="4">
    <source>
        <dbReference type="Proteomes" id="UP000596742"/>
    </source>
</evidence>
<keyword evidence="4" id="KW-1185">Reference proteome</keyword>
<dbReference type="AlphaFoldDB" id="A0A8B6EEF1"/>
<reference evidence="3" key="1">
    <citation type="submission" date="2018-11" db="EMBL/GenBank/DDBJ databases">
        <authorList>
            <person name="Alioto T."/>
            <person name="Alioto T."/>
        </authorList>
    </citation>
    <scope>NUCLEOTIDE SEQUENCE</scope>
</reference>
<sequence length="395" mass="45288">MAVNVLFQPPVVRRERHFRGFDPLEREFSDEELRQRYRFGRETIGYLSDLMRGDLERGTNKETALSVEQQVMIALRFYGSGSHLQVVGDTMGFDKSTVSRVIDRVTDSLVAMKDDFISWPDNQRKNVIRAGFYEKAGFPNVVGCIDGTHIRITGLSIDEPAFVNRKGFHSINVQAICDHEVFSIPKRDCSEISRGSKSGVYCIQPDNGTEISVFCEMDIDNGGWTTIQRRYDGTADFYRYWKDYKSGFGDIDGEHWLGNDNLHFILRQGSYRVRFDLEDFTGDTSYAIYVTIYVGDESTNYTLSITGYNGIAGHAMKDWHPNELDGMMFTTRDRDNDISPTNCGFKKQSGWWYAACSYSNINGGYGELYDTIANIYWKTWKPNALKKTRMMIKPN</sequence>
<dbReference type="NCBIfam" id="NF040941">
    <property type="entry name" value="GGGWT_bact"/>
    <property type="match status" value="1"/>
</dbReference>
<dbReference type="Pfam" id="PF00147">
    <property type="entry name" value="Fibrinogen_C"/>
    <property type="match status" value="1"/>
</dbReference>
<dbReference type="Proteomes" id="UP000596742">
    <property type="component" value="Unassembled WGS sequence"/>
</dbReference>
<dbReference type="InterPro" id="IPR050373">
    <property type="entry name" value="Fibrinogen_C-term_domain"/>
</dbReference>
<dbReference type="InterPro" id="IPR020837">
    <property type="entry name" value="Fibrinogen_CS"/>
</dbReference>
<dbReference type="GO" id="GO:0005615">
    <property type="term" value="C:extracellular space"/>
    <property type="evidence" value="ECO:0007669"/>
    <property type="project" value="TreeGrafter"/>
</dbReference>
<dbReference type="PRINTS" id="PR02086">
    <property type="entry name" value="PUTNUCHARBI1"/>
</dbReference>
<accession>A0A8B6EEF1</accession>
<dbReference type="InterPro" id="IPR026103">
    <property type="entry name" value="HARBI1_animal"/>
</dbReference>
<organism evidence="3 4">
    <name type="scientific">Mytilus galloprovincialis</name>
    <name type="common">Mediterranean mussel</name>
    <dbReference type="NCBI Taxonomy" id="29158"/>
    <lineage>
        <taxon>Eukaryota</taxon>
        <taxon>Metazoa</taxon>
        <taxon>Spiralia</taxon>
        <taxon>Lophotrochozoa</taxon>
        <taxon>Mollusca</taxon>
        <taxon>Bivalvia</taxon>
        <taxon>Autobranchia</taxon>
        <taxon>Pteriomorphia</taxon>
        <taxon>Mytilida</taxon>
        <taxon>Mytiloidea</taxon>
        <taxon>Mytilidae</taxon>
        <taxon>Mytilinae</taxon>
        <taxon>Mytilus</taxon>
    </lineage>
</organism>
<dbReference type="PANTHER" id="PTHR19143:SF394">
    <property type="entry name" value="ANGIOPOIETIN-RELATED PROTEIN 3-LIKE"/>
    <property type="match status" value="1"/>
</dbReference>
<dbReference type="OrthoDB" id="6348679at2759"/>
<dbReference type="SUPFAM" id="SSF56496">
    <property type="entry name" value="Fibrinogen C-terminal domain-like"/>
    <property type="match status" value="1"/>
</dbReference>
<protein>
    <recommendedName>
        <fullName evidence="2">Fibrinogen C-terminal domain-containing protein</fullName>
    </recommendedName>
</protein>
<proteinExistence type="predicted"/>
<dbReference type="SMART" id="SM00186">
    <property type="entry name" value="FBG"/>
    <property type="match status" value="1"/>
</dbReference>
<dbReference type="InterPro" id="IPR002181">
    <property type="entry name" value="Fibrinogen_a/b/g_C_dom"/>
</dbReference>
<comment type="caution">
    <text evidence="3">The sequence shown here is derived from an EMBL/GenBank/DDBJ whole genome shotgun (WGS) entry which is preliminary data.</text>
</comment>
<evidence type="ECO:0000313" key="3">
    <source>
        <dbReference type="EMBL" id="VDI33304.1"/>
    </source>
</evidence>
<evidence type="ECO:0000256" key="1">
    <source>
        <dbReference type="ARBA" id="ARBA00023157"/>
    </source>
</evidence>
<dbReference type="InterPro" id="IPR036056">
    <property type="entry name" value="Fibrinogen-like_C"/>
</dbReference>
<gene>
    <name evidence="3" type="ORF">MGAL_10B036386</name>
</gene>
<dbReference type="PROSITE" id="PS00514">
    <property type="entry name" value="FIBRINOGEN_C_1"/>
    <property type="match status" value="1"/>
</dbReference>
<keyword evidence="1" id="KW-1015">Disulfide bond</keyword>
<evidence type="ECO:0000259" key="2">
    <source>
        <dbReference type="PROSITE" id="PS51406"/>
    </source>
</evidence>
<dbReference type="Gene3D" id="3.90.215.10">
    <property type="entry name" value="Gamma Fibrinogen, chain A, domain 1"/>
    <property type="match status" value="1"/>
</dbReference>
<dbReference type="CDD" id="cd00087">
    <property type="entry name" value="FReD"/>
    <property type="match status" value="1"/>
</dbReference>
<dbReference type="PANTHER" id="PTHR19143">
    <property type="entry name" value="FIBRINOGEN/TENASCIN/ANGIOPOEITIN"/>
    <property type="match status" value="1"/>
</dbReference>
<feature type="domain" description="Fibrinogen C-terminal" evidence="2">
    <location>
        <begin position="180"/>
        <end position="395"/>
    </location>
</feature>
<dbReference type="InterPro" id="IPR014716">
    <property type="entry name" value="Fibrinogen_a/b/g_C_1"/>
</dbReference>
<name>A0A8B6EEF1_MYTGA</name>
<dbReference type="PROSITE" id="PS51406">
    <property type="entry name" value="FIBRINOGEN_C_2"/>
    <property type="match status" value="1"/>
</dbReference>
<dbReference type="EMBL" id="UYJE01005021">
    <property type="protein sequence ID" value="VDI33304.1"/>
    <property type="molecule type" value="Genomic_DNA"/>
</dbReference>